<organism evidence="1 2">
    <name type="scientific">Puccinia coronata f. sp. avenae</name>
    <dbReference type="NCBI Taxonomy" id="200324"/>
    <lineage>
        <taxon>Eukaryota</taxon>
        <taxon>Fungi</taxon>
        <taxon>Dikarya</taxon>
        <taxon>Basidiomycota</taxon>
        <taxon>Pucciniomycotina</taxon>
        <taxon>Pucciniomycetes</taxon>
        <taxon>Pucciniales</taxon>
        <taxon>Pucciniaceae</taxon>
        <taxon>Puccinia</taxon>
    </lineage>
</organism>
<name>A0A2N5TPR6_9BASI</name>
<sequence>MLMLDSVANCLEDGGSVTKLFLVSSGAAQSANGKGSRSILPPGESGVGLPMPYSPYWKRDCLLRLLQESKEYPDISRVARTRNSPPKANGYEVLTKFAGIEVRFVTDFLNQETVGEHFLLVSPATQSPAYTGAVPILELFASDVKTESNSFKAVVVLGETGNRTLKGKMGLVGSRAATLKLHHQFTK</sequence>
<evidence type="ECO:0000313" key="1">
    <source>
        <dbReference type="EMBL" id="PLW27464.1"/>
    </source>
</evidence>
<dbReference type="Proteomes" id="UP000235392">
    <property type="component" value="Unassembled WGS sequence"/>
</dbReference>
<reference evidence="1 2" key="1">
    <citation type="submission" date="2017-11" db="EMBL/GenBank/DDBJ databases">
        <title>De novo assembly and phasing of dikaryotic genomes from two isolates of Puccinia coronata f. sp. avenae, the causal agent of oat crown rust.</title>
        <authorList>
            <person name="Miller M.E."/>
            <person name="Zhang Y."/>
            <person name="Omidvar V."/>
            <person name="Sperschneider J."/>
            <person name="Schwessinger B."/>
            <person name="Raley C."/>
            <person name="Palmer J.M."/>
            <person name="Garnica D."/>
            <person name="Upadhyaya N."/>
            <person name="Rathjen J."/>
            <person name="Taylor J.M."/>
            <person name="Park R.F."/>
            <person name="Dodds P.N."/>
            <person name="Hirsch C.D."/>
            <person name="Kianian S.F."/>
            <person name="Figueroa M."/>
        </authorList>
    </citation>
    <scope>NUCLEOTIDE SEQUENCE [LARGE SCALE GENOMIC DNA]</scope>
    <source>
        <strain evidence="1">12SD80</strain>
    </source>
</reference>
<accession>A0A2N5TPR6</accession>
<proteinExistence type="predicted"/>
<protein>
    <submittedName>
        <fullName evidence="1">Uncharacterized protein</fullName>
    </submittedName>
</protein>
<comment type="caution">
    <text evidence="1">The sequence shown here is derived from an EMBL/GenBank/DDBJ whole genome shotgun (WGS) entry which is preliminary data.</text>
</comment>
<dbReference type="AlphaFoldDB" id="A0A2N5TPR6"/>
<evidence type="ECO:0000313" key="2">
    <source>
        <dbReference type="Proteomes" id="UP000235392"/>
    </source>
</evidence>
<dbReference type="EMBL" id="PGCI01000406">
    <property type="protein sequence ID" value="PLW27464.1"/>
    <property type="molecule type" value="Genomic_DNA"/>
</dbReference>
<gene>
    <name evidence="1" type="ORF">PCASD_19510</name>
</gene>